<feature type="domain" description="DSBA-like thioredoxin" evidence="1">
    <location>
        <begin position="19"/>
        <end position="228"/>
    </location>
</feature>
<name>A0ABM9K2U8_9RALS</name>
<sequence>MTAPATLRMTDSMTRLLSINVFFDLICPWSWIGTRNLEAALREFLQLHPAIEPAVHWRAHPLLPDTPLAGASYQSFYLSRSGGPTSAALRREQIQHAGHAAGVTFDFKRISVLPNTTAAHGLIGCMTAHGTTTETFVLVDRLFKAFFAEGADIGDLQVLERLGLECGVKPQTLLACLDDLRNRPPATRKPTRRGRPMKGEILATPHFVFNGTETVSGARSVDALLSSMQRAVDESA</sequence>
<dbReference type="EMBL" id="CATZLL010000003">
    <property type="protein sequence ID" value="CAJ0811125.1"/>
    <property type="molecule type" value="Genomic_DNA"/>
</dbReference>
<evidence type="ECO:0000313" key="3">
    <source>
        <dbReference type="Proteomes" id="UP001189757"/>
    </source>
</evidence>
<dbReference type="Proteomes" id="UP001189757">
    <property type="component" value="Unassembled WGS sequence"/>
</dbReference>
<dbReference type="PANTHER" id="PTHR13887">
    <property type="entry name" value="GLUTATHIONE S-TRANSFERASE KAPPA"/>
    <property type="match status" value="1"/>
</dbReference>
<proteinExistence type="predicted"/>
<dbReference type="CDD" id="cd03024">
    <property type="entry name" value="DsbA_FrnE"/>
    <property type="match status" value="1"/>
</dbReference>
<gene>
    <name evidence="2" type="ORF">LMG18101_01131</name>
</gene>
<dbReference type="InterPro" id="IPR001853">
    <property type="entry name" value="DSBA-like_thioredoxin_dom"/>
</dbReference>
<protein>
    <recommendedName>
        <fullName evidence="1">DSBA-like thioredoxin domain-containing protein</fullName>
    </recommendedName>
</protein>
<evidence type="ECO:0000259" key="1">
    <source>
        <dbReference type="Pfam" id="PF01323"/>
    </source>
</evidence>
<keyword evidence="3" id="KW-1185">Reference proteome</keyword>
<accession>A0ABM9K2U8</accession>
<dbReference type="SUPFAM" id="SSF52833">
    <property type="entry name" value="Thioredoxin-like"/>
    <property type="match status" value="1"/>
</dbReference>
<reference evidence="2 3" key="1">
    <citation type="submission" date="2023-07" db="EMBL/GenBank/DDBJ databases">
        <authorList>
            <person name="Peeters C."/>
        </authorList>
    </citation>
    <scope>NUCLEOTIDE SEQUENCE [LARGE SCALE GENOMIC DNA]</scope>
    <source>
        <strain evidence="2 3">LMG 18101</strain>
    </source>
</reference>
<evidence type="ECO:0000313" key="2">
    <source>
        <dbReference type="EMBL" id="CAJ0811125.1"/>
    </source>
</evidence>
<dbReference type="PANTHER" id="PTHR13887:SF41">
    <property type="entry name" value="THIOREDOXIN SUPERFAMILY PROTEIN"/>
    <property type="match status" value="1"/>
</dbReference>
<organism evidence="2 3">
    <name type="scientific">Ralstonia flaminis</name>
    <dbReference type="NCBI Taxonomy" id="3058597"/>
    <lineage>
        <taxon>Bacteria</taxon>
        <taxon>Pseudomonadati</taxon>
        <taxon>Pseudomonadota</taxon>
        <taxon>Betaproteobacteria</taxon>
        <taxon>Burkholderiales</taxon>
        <taxon>Burkholderiaceae</taxon>
        <taxon>Ralstonia</taxon>
    </lineage>
</organism>
<dbReference type="Pfam" id="PF01323">
    <property type="entry name" value="DSBA"/>
    <property type="match status" value="1"/>
</dbReference>
<dbReference type="InterPro" id="IPR036249">
    <property type="entry name" value="Thioredoxin-like_sf"/>
</dbReference>
<dbReference type="Gene3D" id="3.40.30.10">
    <property type="entry name" value="Glutaredoxin"/>
    <property type="match status" value="1"/>
</dbReference>
<comment type="caution">
    <text evidence="2">The sequence shown here is derived from an EMBL/GenBank/DDBJ whole genome shotgun (WGS) entry which is preliminary data.</text>
</comment>